<name>M1MW21_9CLOT</name>
<feature type="active site" description="Charge relay system" evidence="5">
    <location>
        <position position="211"/>
    </location>
</feature>
<reference evidence="7 8" key="1">
    <citation type="submission" date="2013-02" db="EMBL/GenBank/DDBJ databases">
        <title>Genome sequence of Clostridium saccharoperbutylacetonicum N1-4(HMT).</title>
        <authorList>
            <person name="Poehlein A."/>
            <person name="Daniel R."/>
        </authorList>
    </citation>
    <scope>NUCLEOTIDE SEQUENCE [LARGE SCALE GENOMIC DNA]</scope>
    <source>
        <strain evidence="8">N1-4(HMT)</strain>
    </source>
</reference>
<dbReference type="InterPro" id="IPR050131">
    <property type="entry name" value="Peptidase_S8_subtilisin-like"/>
</dbReference>
<evidence type="ECO:0000256" key="4">
    <source>
        <dbReference type="ARBA" id="ARBA00022825"/>
    </source>
</evidence>
<evidence type="ECO:0000256" key="2">
    <source>
        <dbReference type="ARBA" id="ARBA00022670"/>
    </source>
</evidence>
<proteinExistence type="inferred from homology"/>
<protein>
    <submittedName>
        <fullName evidence="7">Subtilase family</fullName>
    </submittedName>
</protein>
<dbReference type="RefSeq" id="WP_015395104.1">
    <property type="nucleotide sequence ID" value="NC_020291.1"/>
</dbReference>
<feature type="active site" description="Charge relay system" evidence="5">
    <location>
        <position position="10"/>
    </location>
</feature>
<dbReference type="PATRIC" id="fig|931276.5.peg.5091"/>
<dbReference type="InterPro" id="IPR023827">
    <property type="entry name" value="Peptidase_S8_Asp-AS"/>
</dbReference>
<dbReference type="Pfam" id="PF00082">
    <property type="entry name" value="Peptidase_S8"/>
    <property type="match status" value="1"/>
</dbReference>
<evidence type="ECO:0000313" key="7">
    <source>
        <dbReference type="EMBL" id="AGF58796.1"/>
    </source>
</evidence>
<feature type="active site" description="Charge relay system" evidence="5">
    <location>
        <position position="40"/>
    </location>
</feature>
<dbReference type="GO" id="GO:0004252">
    <property type="term" value="F:serine-type endopeptidase activity"/>
    <property type="evidence" value="ECO:0007669"/>
    <property type="project" value="UniProtKB-UniRule"/>
</dbReference>
<dbReference type="SMR" id="M1MW21"/>
<dbReference type="PANTHER" id="PTHR43806">
    <property type="entry name" value="PEPTIDASE S8"/>
    <property type="match status" value="1"/>
</dbReference>
<dbReference type="PROSITE" id="PS51892">
    <property type="entry name" value="SUBTILASE"/>
    <property type="match status" value="1"/>
</dbReference>
<dbReference type="EMBL" id="CP004121">
    <property type="protein sequence ID" value="AGF58796.1"/>
    <property type="molecule type" value="Genomic_DNA"/>
</dbReference>
<keyword evidence="8" id="KW-1185">Reference proteome</keyword>
<dbReference type="eggNOG" id="COG1404">
    <property type="taxonomic scope" value="Bacteria"/>
</dbReference>
<dbReference type="PROSITE" id="PS00136">
    <property type="entry name" value="SUBTILASE_ASP"/>
    <property type="match status" value="1"/>
</dbReference>
<evidence type="ECO:0000256" key="1">
    <source>
        <dbReference type="ARBA" id="ARBA00011073"/>
    </source>
</evidence>
<comment type="similarity">
    <text evidence="1 5">Belongs to the peptidase S8 family.</text>
</comment>
<dbReference type="SUPFAM" id="SSF52743">
    <property type="entry name" value="Subtilisin-like"/>
    <property type="match status" value="1"/>
</dbReference>
<dbReference type="STRING" id="36745.CLSAP_48020"/>
<dbReference type="GO" id="GO:0006508">
    <property type="term" value="P:proteolysis"/>
    <property type="evidence" value="ECO:0007669"/>
    <property type="project" value="UniProtKB-KW"/>
</dbReference>
<dbReference type="OrthoDB" id="184152at2"/>
<dbReference type="Proteomes" id="UP000011728">
    <property type="component" value="Chromosome"/>
</dbReference>
<dbReference type="HOGENOM" id="CLU_041657_0_0_9"/>
<keyword evidence="2 5" id="KW-0645">Protease</keyword>
<accession>M1MW21</accession>
<gene>
    <name evidence="7" type="ORF">Cspa_c50430</name>
</gene>
<sequence length="417" mass="47924">MKRIKVVIIDDGIDRVDFNKDRIIECYNVKNKKISYLGKHGEEISGSSTGFRHGTLCEEVFAHFVHTYEYDLYSINIFECEGEINIIDNLLEAIRWCIENKVEVINMSIGTTNFAYFKIIEEAIELLVKQGAIIVAAESNENRLTYPACLPKVIGVRCSRGVGLRPNEYIYNVKAIDGIEVIAFSSYGGKELEHKLTDGSLLVSEMTKCNSFTAPFITAKVCELIKRGIRGVEDIKHELLVNANYINDSIDKFIILGEDYCLDSDEEIQMPNIVIYNEAEININIIIESLRTYFIEDNYNSIAISRIGESSIENGIYVLERNDSDIYILDKVKMLYKFTNPDILITEVLHINEIQQLKENGLVDIVIYFYKNEINKDLLNSYENLISMNLIERNNLSDQERTRLIYNRCIDLFESIN</sequence>
<dbReference type="KEGG" id="csr:Cspa_c50430"/>
<organism evidence="7 8">
    <name type="scientific">Clostridium saccharoperbutylacetonicum N1-4(HMT)</name>
    <dbReference type="NCBI Taxonomy" id="931276"/>
    <lineage>
        <taxon>Bacteria</taxon>
        <taxon>Bacillati</taxon>
        <taxon>Bacillota</taxon>
        <taxon>Clostridia</taxon>
        <taxon>Eubacteriales</taxon>
        <taxon>Clostridiaceae</taxon>
        <taxon>Clostridium</taxon>
    </lineage>
</organism>
<evidence type="ECO:0000256" key="5">
    <source>
        <dbReference type="PROSITE-ProRule" id="PRU01240"/>
    </source>
</evidence>
<feature type="domain" description="Peptidase S8/S53" evidence="6">
    <location>
        <begin position="2"/>
        <end position="176"/>
    </location>
</feature>
<dbReference type="InterPro" id="IPR000209">
    <property type="entry name" value="Peptidase_S8/S53_dom"/>
</dbReference>
<evidence type="ECO:0000256" key="3">
    <source>
        <dbReference type="ARBA" id="ARBA00022801"/>
    </source>
</evidence>
<dbReference type="AlphaFoldDB" id="M1MW21"/>
<evidence type="ECO:0000313" key="8">
    <source>
        <dbReference type="Proteomes" id="UP000011728"/>
    </source>
</evidence>
<dbReference type="PANTHER" id="PTHR43806:SF11">
    <property type="entry name" value="CEREVISIN-RELATED"/>
    <property type="match status" value="1"/>
</dbReference>
<keyword evidence="4 5" id="KW-0720">Serine protease</keyword>
<keyword evidence="3 5" id="KW-0378">Hydrolase</keyword>
<dbReference type="InterPro" id="IPR036852">
    <property type="entry name" value="Peptidase_S8/S53_dom_sf"/>
</dbReference>
<dbReference type="Gene3D" id="3.40.50.200">
    <property type="entry name" value="Peptidase S8/S53 domain"/>
    <property type="match status" value="1"/>
</dbReference>
<evidence type="ECO:0000259" key="6">
    <source>
        <dbReference type="Pfam" id="PF00082"/>
    </source>
</evidence>